<dbReference type="Pfam" id="PF13426">
    <property type="entry name" value="PAS_9"/>
    <property type="match status" value="1"/>
</dbReference>
<dbReference type="InterPro" id="IPR035965">
    <property type="entry name" value="PAS-like_dom_sf"/>
</dbReference>
<dbReference type="InterPro" id="IPR000014">
    <property type="entry name" value="PAS"/>
</dbReference>
<gene>
    <name evidence="5" type="ORF">ABID56_002228</name>
</gene>
<dbReference type="PROSITE" id="PS50887">
    <property type="entry name" value="GGDEF"/>
    <property type="match status" value="1"/>
</dbReference>
<accession>A0ABV2KX04</accession>
<dbReference type="PROSITE" id="PS50113">
    <property type="entry name" value="PAC"/>
    <property type="match status" value="3"/>
</dbReference>
<organism evidence="5 6">
    <name type="scientific">Alkalibacillus flavidus</name>
    <dbReference type="NCBI Taxonomy" id="546021"/>
    <lineage>
        <taxon>Bacteria</taxon>
        <taxon>Bacillati</taxon>
        <taxon>Bacillota</taxon>
        <taxon>Bacilli</taxon>
        <taxon>Bacillales</taxon>
        <taxon>Bacillaceae</taxon>
        <taxon>Alkalibacillus</taxon>
    </lineage>
</organism>
<feature type="transmembrane region" description="Helical" evidence="1">
    <location>
        <begin position="12"/>
        <end position="30"/>
    </location>
</feature>
<evidence type="ECO:0000259" key="2">
    <source>
        <dbReference type="PROSITE" id="PS50112"/>
    </source>
</evidence>
<dbReference type="SUPFAM" id="SSF55073">
    <property type="entry name" value="Nucleotide cyclase"/>
    <property type="match status" value="1"/>
</dbReference>
<evidence type="ECO:0000259" key="4">
    <source>
        <dbReference type="PROSITE" id="PS50887"/>
    </source>
</evidence>
<dbReference type="NCBIfam" id="TIGR00254">
    <property type="entry name" value="GGDEF"/>
    <property type="match status" value="1"/>
</dbReference>
<dbReference type="PROSITE" id="PS50112">
    <property type="entry name" value="PAS"/>
    <property type="match status" value="2"/>
</dbReference>
<proteinExistence type="predicted"/>
<dbReference type="InterPro" id="IPR029787">
    <property type="entry name" value="Nucleotide_cyclase"/>
</dbReference>
<feature type="domain" description="PAC" evidence="3">
    <location>
        <begin position="415"/>
        <end position="469"/>
    </location>
</feature>
<dbReference type="InterPro" id="IPR052155">
    <property type="entry name" value="Biofilm_reg_signaling"/>
</dbReference>
<keyword evidence="1" id="KW-0472">Membrane</keyword>
<dbReference type="RefSeq" id="WP_354221137.1">
    <property type="nucleotide sequence ID" value="NZ_JBEPMX010000012.1"/>
</dbReference>
<feature type="domain" description="PAC" evidence="3">
    <location>
        <begin position="160"/>
        <end position="214"/>
    </location>
</feature>
<evidence type="ECO:0000256" key="1">
    <source>
        <dbReference type="SAM" id="Phobius"/>
    </source>
</evidence>
<sequence length="656" mass="75365">MNQKLDTSNKNGIWPRLIFISIIMLVGQFVHDFVDWAVGGTIFGEDHWPVVFDLAFIILIVIPIIYEILRQQQRHIRELEYNQRFMNSIFDSMYEGVSVIDRQGNMRRVNNVVRDYIDVDYDEYIPYETWTSYVDYYNPDTNRQLNINEIPIFRALNGETVVAQRVIAQSENGVTKHLSVNGKPLTNDQGEFIGAVTVAHDITQHVEMEAKLLESEQQYRALIEFLPDAVIVQQSNKILFTNQRGAEMLVGEGAERSDLVGRHIDEFIEPGEENKLIQHLSDFDEQDGITSPVEQTILRSDGTKLEVESIGVPIQFQGKPAILTIDRDITERKQIEQALSETSHMYEMIANNMNDLIALITPEGDIQYTSPSHKIVLGFEGQDYFGHQAESIIHPDDRVTFDHMLTDIVTYGVPKREEYRVRHRSGAWIWVEVKGAPIFDQNDTQVVKEILIVSREITDRKELEDKLKHLAYYDELTGLPNRKSLEDYLKDAMNRSKRSGDRIATFFIDLDGFKEVNDQLGHEAGDQLLKIVADRFRQSLRDDDFVARFGGDEFTVILEDVDENKALEVAHRIYDSLSKPIPLTQQDAVVTPSIGIGLYPKDASDIAEVLSKADYAMYVAKNNDHSFYQFYREDLPSVQELKMNPVEKLINHLRKS</sequence>
<feature type="domain" description="PAC" evidence="3">
    <location>
        <begin position="291"/>
        <end position="341"/>
    </location>
</feature>
<dbReference type="SMART" id="SM00091">
    <property type="entry name" value="PAS"/>
    <property type="match status" value="3"/>
</dbReference>
<dbReference type="PANTHER" id="PTHR44757:SF2">
    <property type="entry name" value="BIOFILM ARCHITECTURE MAINTENANCE PROTEIN MBAA"/>
    <property type="match status" value="1"/>
</dbReference>
<dbReference type="Pfam" id="PF08447">
    <property type="entry name" value="PAS_3"/>
    <property type="match status" value="1"/>
</dbReference>
<comment type="caution">
    <text evidence="5">The sequence shown here is derived from an EMBL/GenBank/DDBJ whole genome shotgun (WGS) entry which is preliminary data.</text>
</comment>
<dbReference type="InterPro" id="IPR013656">
    <property type="entry name" value="PAS_4"/>
</dbReference>
<dbReference type="InterPro" id="IPR000160">
    <property type="entry name" value="GGDEF_dom"/>
</dbReference>
<name>A0ABV2KX04_9BACI</name>
<dbReference type="CDD" id="cd00130">
    <property type="entry name" value="PAS"/>
    <property type="match status" value="2"/>
</dbReference>
<dbReference type="SMART" id="SM00086">
    <property type="entry name" value="PAC"/>
    <property type="match status" value="3"/>
</dbReference>
<dbReference type="SMART" id="SM00267">
    <property type="entry name" value="GGDEF"/>
    <property type="match status" value="1"/>
</dbReference>
<keyword evidence="6" id="KW-1185">Reference proteome</keyword>
<dbReference type="EMBL" id="JBEPMX010000012">
    <property type="protein sequence ID" value="MET3684102.1"/>
    <property type="molecule type" value="Genomic_DNA"/>
</dbReference>
<dbReference type="InterPro" id="IPR013655">
    <property type="entry name" value="PAS_fold_3"/>
</dbReference>
<dbReference type="CDD" id="cd01949">
    <property type="entry name" value="GGDEF"/>
    <property type="match status" value="1"/>
</dbReference>
<dbReference type="PANTHER" id="PTHR44757">
    <property type="entry name" value="DIGUANYLATE CYCLASE DGCP"/>
    <property type="match status" value="1"/>
</dbReference>
<evidence type="ECO:0000313" key="6">
    <source>
        <dbReference type="Proteomes" id="UP001549167"/>
    </source>
</evidence>
<dbReference type="InterPro" id="IPR043128">
    <property type="entry name" value="Rev_trsase/Diguanyl_cyclase"/>
</dbReference>
<dbReference type="SUPFAM" id="SSF55785">
    <property type="entry name" value="PYP-like sensor domain (PAS domain)"/>
    <property type="match status" value="3"/>
</dbReference>
<reference evidence="5 6" key="1">
    <citation type="submission" date="2024-06" db="EMBL/GenBank/DDBJ databases">
        <title>Genomic Encyclopedia of Type Strains, Phase IV (KMG-IV): sequencing the most valuable type-strain genomes for metagenomic binning, comparative biology and taxonomic classification.</title>
        <authorList>
            <person name="Goeker M."/>
        </authorList>
    </citation>
    <scope>NUCLEOTIDE SEQUENCE [LARGE SCALE GENOMIC DNA]</scope>
    <source>
        <strain evidence="5 6">DSM 23520</strain>
    </source>
</reference>
<keyword evidence="1" id="KW-0812">Transmembrane</keyword>
<feature type="domain" description="GGDEF" evidence="4">
    <location>
        <begin position="501"/>
        <end position="633"/>
    </location>
</feature>
<dbReference type="InterPro" id="IPR000700">
    <property type="entry name" value="PAS-assoc_C"/>
</dbReference>
<dbReference type="Proteomes" id="UP001549167">
    <property type="component" value="Unassembled WGS sequence"/>
</dbReference>
<dbReference type="Pfam" id="PF00990">
    <property type="entry name" value="GGDEF"/>
    <property type="match status" value="1"/>
</dbReference>
<dbReference type="Pfam" id="PF08448">
    <property type="entry name" value="PAS_4"/>
    <property type="match status" value="1"/>
</dbReference>
<feature type="transmembrane region" description="Helical" evidence="1">
    <location>
        <begin position="50"/>
        <end position="69"/>
    </location>
</feature>
<evidence type="ECO:0000259" key="3">
    <source>
        <dbReference type="PROSITE" id="PS50113"/>
    </source>
</evidence>
<keyword evidence="1" id="KW-1133">Transmembrane helix</keyword>
<dbReference type="NCBIfam" id="TIGR00229">
    <property type="entry name" value="sensory_box"/>
    <property type="match status" value="3"/>
</dbReference>
<protein>
    <submittedName>
        <fullName evidence="5">Diguanylate cyclase (GGDEF)-like protein/PAS domain S-box-containing protein</fullName>
    </submittedName>
</protein>
<dbReference type="Gene3D" id="3.30.70.270">
    <property type="match status" value="1"/>
</dbReference>
<feature type="domain" description="PAS" evidence="2">
    <location>
        <begin position="342"/>
        <end position="412"/>
    </location>
</feature>
<dbReference type="InterPro" id="IPR001610">
    <property type="entry name" value="PAC"/>
</dbReference>
<dbReference type="Gene3D" id="3.30.450.20">
    <property type="entry name" value="PAS domain"/>
    <property type="match status" value="3"/>
</dbReference>
<feature type="domain" description="PAS" evidence="2">
    <location>
        <begin position="82"/>
        <end position="159"/>
    </location>
</feature>
<evidence type="ECO:0000313" key="5">
    <source>
        <dbReference type="EMBL" id="MET3684102.1"/>
    </source>
</evidence>